<dbReference type="EMBL" id="BAAAQQ010000011">
    <property type="protein sequence ID" value="GAA2124434.1"/>
    <property type="molecule type" value="Genomic_DNA"/>
</dbReference>
<dbReference type="InterPro" id="IPR024983">
    <property type="entry name" value="CHAT_dom"/>
</dbReference>
<dbReference type="RefSeq" id="WP_344303679.1">
    <property type="nucleotide sequence ID" value="NZ_BAAAQQ010000011.1"/>
</dbReference>
<dbReference type="PANTHER" id="PTHR10098">
    <property type="entry name" value="RAPSYN-RELATED"/>
    <property type="match status" value="1"/>
</dbReference>
<accession>A0ABN2YDQ3</accession>
<dbReference type="SUPFAM" id="SSF48452">
    <property type="entry name" value="TPR-like"/>
    <property type="match status" value="2"/>
</dbReference>
<dbReference type="Pfam" id="PF12770">
    <property type="entry name" value="CHAT"/>
    <property type="match status" value="1"/>
</dbReference>
<sequence length="854" mass="88700">MPDADGLAWAEGLLLMALSDPPSAEQRADAALAAGGDDWHRAVAHQARGLVRRERGDTGAALVELETALRHAGASGDGDRSADVRATLGVTLAYAGRSADSMGQFDAALDEARTPTVRARVLMRRGFVHWGLLGQAAAALADFEAALVGARAGGDRAWEARTLNNISWIRQSLGDTKAAEAAVLAAQLIFLDEGMLADAAAALHNRAGIAYQRGDLPAALSLYDEADRDYARLGLDAYELAQDRALVFLAAGLPAEAAAVCAERQARGGLAPTQEADLRLMRALALLSAGHPDSALDEATTARRLFDEQAREWFGLRAEYVEIRARLESGTSGPEAAAASLAVAGRLESERAEEAAQAWLLAARLAPDRETGPLVHAATFRSHHLPLTRATGWLAEGWLREAQGDGRGVLRACRSGLDELDRHRATLGSSELRALASRHGEDLAALALRTTVTGPPRRLLAWSERWRATSLSQPPVRLGSAQVAGPVALLRDNARRLREAREEGDDVSALEVERRRLEASLRSRLHQSAGAGDPVSAPLDVPALVSAAGGGSFVELIEVAGTLHAVVVSRGAVRRVKVGSVEAAEQAATAAAFALRQAARGRPARLAQVGERLERALLGRAAGRLTGPVVVSPTPPLHGVPWGLLPSLAGVPHSIVPSAALWLRALDRPAASDARVFVSGPGLTTGGAEIEVVAPGHPDAVVLRDGAATVESSMAALDGAGLAHLAAHGHFRADSPLFSSLDLADGPLAVHDFERLERAPHRVVLSACDSGVLAPVGAGELLGLVSSLLAIGTVGVVASVAVVNDEATVDVMVDVHAALDSGADLAGALLAARTSAADDPTRAATAAAFLALGV</sequence>
<dbReference type="InterPro" id="IPR011990">
    <property type="entry name" value="TPR-like_helical_dom_sf"/>
</dbReference>
<comment type="caution">
    <text evidence="2">The sequence shown here is derived from an EMBL/GenBank/DDBJ whole genome shotgun (WGS) entry which is preliminary data.</text>
</comment>
<dbReference type="Gene3D" id="1.25.40.10">
    <property type="entry name" value="Tetratricopeptide repeat domain"/>
    <property type="match status" value="2"/>
</dbReference>
<name>A0ABN2YDQ3_9ACTN</name>
<dbReference type="Proteomes" id="UP001500575">
    <property type="component" value="Unassembled WGS sequence"/>
</dbReference>
<evidence type="ECO:0000259" key="1">
    <source>
        <dbReference type="Pfam" id="PF12770"/>
    </source>
</evidence>
<dbReference type="PANTHER" id="PTHR10098:SF108">
    <property type="entry name" value="TETRATRICOPEPTIDE REPEAT PROTEIN 28"/>
    <property type="match status" value="1"/>
</dbReference>
<reference evidence="2 3" key="1">
    <citation type="journal article" date="2019" name="Int. J. Syst. Evol. Microbiol.">
        <title>The Global Catalogue of Microorganisms (GCM) 10K type strain sequencing project: providing services to taxonomists for standard genome sequencing and annotation.</title>
        <authorList>
            <consortium name="The Broad Institute Genomics Platform"/>
            <consortium name="The Broad Institute Genome Sequencing Center for Infectious Disease"/>
            <person name="Wu L."/>
            <person name="Ma J."/>
        </authorList>
    </citation>
    <scope>NUCLEOTIDE SEQUENCE [LARGE SCALE GENOMIC DNA]</scope>
    <source>
        <strain evidence="2 3">JCM 16021</strain>
    </source>
</reference>
<keyword evidence="3" id="KW-1185">Reference proteome</keyword>
<evidence type="ECO:0000313" key="2">
    <source>
        <dbReference type="EMBL" id="GAA2124434.1"/>
    </source>
</evidence>
<gene>
    <name evidence="2" type="ORF">GCM10009843_21180</name>
</gene>
<proteinExistence type="predicted"/>
<protein>
    <recommendedName>
        <fullName evidence="1">CHAT domain-containing protein</fullName>
    </recommendedName>
</protein>
<evidence type="ECO:0000313" key="3">
    <source>
        <dbReference type="Proteomes" id="UP001500575"/>
    </source>
</evidence>
<feature type="domain" description="CHAT" evidence="1">
    <location>
        <begin position="611"/>
        <end position="842"/>
    </location>
</feature>
<organism evidence="2 3">
    <name type="scientific">Nocardioides bigeumensis</name>
    <dbReference type="NCBI Taxonomy" id="433657"/>
    <lineage>
        <taxon>Bacteria</taxon>
        <taxon>Bacillati</taxon>
        <taxon>Actinomycetota</taxon>
        <taxon>Actinomycetes</taxon>
        <taxon>Propionibacteriales</taxon>
        <taxon>Nocardioidaceae</taxon>
        <taxon>Nocardioides</taxon>
    </lineage>
</organism>